<dbReference type="AlphaFoldDB" id="A0A1I7YT74"/>
<reference evidence="2" key="1">
    <citation type="submission" date="2016-11" db="UniProtKB">
        <authorList>
            <consortium name="WormBaseParasite"/>
        </authorList>
    </citation>
    <scope>IDENTIFICATION</scope>
</reference>
<organism evidence="1 2">
    <name type="scientific">Steinernema glaseri</name>
    <dbReference type="NCBI Taxonomy" id="37863"/>
    <lineage>
        <taxon>Eukaryota</taxon>
        <taxon>Metazoa</taxon>
        <taxon>Ecdysozoa</taxon>
        <taxon>Nematoda</taxon>
        <taxon>Chromadorea</taxon>
        <taxon>Rhabditida</taxon>
        <taxon>Tylenchina</taxon>
        <taxon>Panagrolaimomorpha</taxon>
        <taxon>Strongyloidoidea</taxon>
        <taxon>Steinernematidae</taxon>
        <taxon>Steinernema</taxon>
    </lineage>
</organism>
<dbReference type="Proteomes" id="UP000095287">
    <property type="component" value="Unplaced"/>
</dbReference>
<accession>A0A1I7YT74</accession>
<evidence type="ECO:0000313" key="1">
    <source>
        <dbReference type="Proteomes" id="UP000095287"/>
    </source>
</evidence>
<protein>
    <submittedName>
        <fullName evidence="2">Uncharacterized protein</fullName>
    </submittedName>
</protein>
<proteinExistence type="predicted"/>
<keyword evidence="1" id="KW-1185">Reference proteome</keyword>
<sequence length="219" mass="24101">MKGEGGEMHLRTFIERTTSVTTNELLLSYTAPQKNLLVVNSQTLEFPRIRRLFECLERLFFSITVYSSPPPPVERKSSSETRRFRLRISACTEDATSAATRGPSPKSAGEELSAIVCCCLVDVEEFGPGDELSCRVASGEAKQEICGCVCVGIGIWLVLDKYAVDNLAFATSKVKGYEKDDGLRDLENCVHNNAQGRYLQNLPGGACAWRKPSLSTKLP</sequence>
<evidence type="ECO:0000313" key="2">
    <source>
        <dbReference type="WBParaSite" id="L893_g19246.t1"/>
    </source>
</evidence>
<dbReference type="WBParaSite" id="L893_g19246.t1">
    <property type="protein sequence ID" value="L893_g19246.t1"/>
    <property type="gene ID" value="L893_g19246"/>
</dbReference>
<name>A0A1I7YT74_9BILA</name>